<dbReference type="Proteomes" id="UP000184368">
    <property type="component" value="Unassembled WGS sequence"/>
</dbReference>
<organism evidence="2 3">
    <name type="scientific">Cnuella takakiae</name>
    <dbReference type="NCBI Taxonomy" id="1302690"/>
    <lineage>
        <taxon>Bacteria</taxon>
        <taxon>Pseudomonadati</taxon>
        <taxon>Bacteroidota</taxon>
        <taxon>Chitinophagia</taxon>
        <taxon>Chitinophagales</taxon>
        <taxon>Chitinophagaceae</taxon>
        <taxon>Cnuella</taxon>
    </lineage>
</organism>
<dbReference type="OrthoDB" id="9791657at2"/>
<dbReference type="RefSeq" id="WP_073048625.1">
    <property type="nucleotide sequence ID" value="NZ_FQUO01000028.1"/>
</dbReference>
<proteinExistence type="predicted"/>
<dbReference type="AlphaFoldDB" id="A0A1M5J4U4"/>
<dbReference type="GO" id="GO:0045004">
    <property type="term" value="P:DNA replication proofreading"/>
    <property type="evidence" value="ECO:0007669"/>
    <property type="project" value="TreeGrafter"/>
</dbReference>
<reference evidence="2 3" key="1">
    <citation type="submission" date="2016-11" db="EMBL/GenBank/DDBJ databases">
        <authorList>
            <person name="Jaros S."/>
            <person name="Januszkiewicz K."/>
            <person name="Wedrychowicz H."/>
        </authorList>
    </citation>
    <scope>NUCLEOTIDE SEQUENCE [LARGE SCALE GENOMIC DNA]</scope>
    <source>
        <strain evidence="2 3">DSM 26897</strain>
    </source>
</reference>
<dbReference type="InterPro" id="IPR012337">
    <property type="entry name" value="RNaseH-like_sf"/>
</dbReference>
<dbReference type="Gene3D" id="3.30.420.10">
    <property type="entry name" value="Ribonuclease H-like superfamily/Ribonuclease H"/>
    <property type="match status" value="1"/>
</dbReference>
<dbReference type="STRING" id="1302690.BUE76_05705"/>
<feature type="domain" description="Exonuclease" evidence="1">
    <location>
        <begin position="20"/>
        <end position="187"/>
    </location>
</feature>
<evidence type="ECO:0000259" key="1">
    <source>
        <dbReference type="SMART" id="SM00479"/>
    </source>
</evidence>
<evidence type="ECO:0000313" key="3">
    <source>
        <dbReference type="Proteomes" id="UP000184368"/>
    </source>
</evidence>
<accession>A0A1M5J4U4</accession>
<dbReference type="InterPro" id="IPR013520">
    <property type="entry name" value="Ribonucl_H"/>
</dbReference>
<dbReference type="CDD" id="cd06127">
    <property type="entry name" value="DEDDh"/>
    <property type="match status" value="1"/>
</dbReference>
<name>A0A1M5J4U4_9BACT</name>
<evidence type="ECO:0000313" key="2">
    <source>
        <dbReference type="EMBL" id="SHG35617.1"/>
    </source>
</evidence>
<dbReference type="SUPFAM" id="SSF53098">
    <property type="entry name" value="Ribonuclease H-like"/>
    <property type="match status" value="1"/>
</dbReference>
<dbReference type="Pfam" id="PF00929">
    <property type="entry name" value="RNase_T"/>
    <property type="match status" value="1"/>
</dbReference>
<keyword evidence="3" id="KW-1185">Reference proteome</keyword>
<dbReference type="GO" id="GO:0008408">
    <property type="term" value="F:3'-5' exonuclease activity"/>
    <property type="evidence" value="ECO:0007669"/>
    <property type="project" value="TreeGrafter"/>
</dbReference>
<gene>
    <name evidence="2" type="ORF">SAMN05444008_1289</name>
</gene>
<dbReference type="GO" id="GO:0003676">
    <property type="term" value="F:nucleic acid binding"/>
    <property type="evidence" value="ECO:0007669"/>
    <property type="project" value="InterPro"/>
</dbReference>
<dbReference type="PANTHER" id="PTHR30231">
    <property type="entry name" value="DNA POLYMERASE III SUBUNIT EPSILON"/>
    <property type="match status" value="1"/>
</dbReference>
<dbReference type="EMBL" id="FQUO01000028">
    <property type="protein sequence ID" value="SHG35617.1"/>
    <property type="molecule type" value="Genomic_DNA"/>
</dbReference>
<dbReference type="GO" id="GO:0005829">
    <property type="term" value="C:cytosol"/>
    <property type="evidence" value="ECO:0007669"/>
    <property type="project" value="TreeGrafter"/>
</dbReference>
<dbReference type="PANTHER" id="PTHR30231:SF41">
    <property type="entry name" value="DNA POLYMERASE III SUBUNIT EPSILON"/>
    <property type="match status" value="1"/>
</dbReference>
<dbReference type="InterPro" id="IPR036397">
    <property type="entry name" value="RNaseH_sf"/>
</dbReference>
<sequence length="263" mass="28923">MELSALPLPVDHDFLELSRPLIFFDLETTGVDVRNSRIIELYAVKLLPDGSRQECHHLLHPGCPIPADATKVHGITDADVADKPSFLSVAQELALFFSDADLGGFNVQGFDIPLLVAEFGRCGLQPIVEGGVHVVDVCTLFHKRFARNLTNAVKFYCGEAHANAHSARADVLATIKVLKYQLLLYDDLQPTSAGIHNHLFAGVVDSSGKFFRNDAGDIVFNFGKHKGVLALSQPEYLEWMLGADFNEDTKAVIRTLLGTIKRK</sequence>
<protein>
    <submittedName>
        <fullName evidence="2">DNA polymerase-3 subunit epsilon</fullName>
    </submittedName>
</protein>
<dbReference type="SMART" id="SM00479">
    <property type="entry name" value="EXOIII"/>
    <property type="match status" value="1"/>
</dbReference>